<dbReference type="FunFam" id="3.40.50.720:FF:000047">
    <property type="entry name" value="NADP-dependent L-serine/L-allo-threonine dehydrogenase"/>
    <property type="match status" value="1"/>
</dbReference>
<dbReference type="RefSeq" id="XP_025837672.1">
    <property type="nucleotide sequence ID" value="XM_025981887.1"/>
</dbReference>
<evidence type="ECO:0000313" key="5">
    <source>
        <dbReference type="RefSeq" id="XP_025837672.1"/>
    </source>
</evidence>
<dbReference type="InterPro" id="IPR036291">
    <property type="entry name" value="NAD(P)-bd_dom_sf"/>
</dbReference>
<keyword evidence="4" id="KW-1185">Reference proteome</keyword>
<dbReference type="GeneID" id="108737143"/>
<organism evidence="4 5">
    <name type="scientific">Agrilus planipennis</name>
    <name type="common">Emerald ash borer</name>
    <name type="synonym">Agrilus marcopoli</name>
    <dbReference type="NCBI Taxonomy" id="224129"/>
    <lineage>
        <taxon>Eukaryota</taxon>
        <taxon>Metazoa</taxon>
        <taxon>Ecdysozoa</taxon>
        <taxon>Arthropoda</taxon>
        <taxon>Hexapoda</taxon>
        <taxon>Insecta</taxon>
        <taxon>Pterygota</taxon>
        <taxon>Neoptera</taxon>
        <taxon>Endopterygota</taxon>
        <taxon>Coleoptera</taxon>
        <taxon>Polyphaga</taxon>
        <taxon>Elateriformia</taxon>
        <taxon>Buprestoidea</taxon>
        <taxon>Buprestidae</taxon>
        <taxon>Agrilinae</taxon>
        <taxon>Agrilus</taxon>
    </lineage>
</organism>
<dbReference type="PRINTS" id="PR00080">
    <property type="entry name" value="SDRFAMILY"/>
</dbReference>
<dbReference type="PANTHER" id="PTHR43115">
    <property type="entry name" value="DEHYDROGENASE/REDUCTASE SDR FAMILY MEMBER 11"/>
    <property type="match status" value="1"/>
</dbReference>
<protein>
    <submittedName>
        <fullName evidence="5">Farnesol dehydrogenase-like isoform X2</fullName>
    </submittedName>
</protein>
<evidence type="ECO:0000256" key="2">
    <source>
        <dbReference type="ARBA" id="ARBA00023002"/>
    </source>
</evidence>
<sequence length="291" mass="32139">MINIICFQIYYFNVLKLHNFHLYKCLCLLLQISLPYKLVVAMDRWVGKVAVVTGASAGIGASIVEKLVQKGIIVAGFARRVERVENLAKKLEDAKGKLYGLKVDITVEDDIIKAFDWIKDNLGPVHILINNAGISRSGSLISGNAQTWKEILETNVLGLCVATREAVKNMKSNNVEGHIVHINSVAGHKHVGLPHMNVYSASKYAVTALGDNLRDELRKNRLKIKVSSISPGLVITEIHEKAQLTGKEIQWIRNEPILNADDVADAVSYVLGTPPHVQIQELTITPIGERI</sequence>
<dbReference type="PROSITE" id="PS00061">
    <property type="entry name" value="ADH_SHORT"/>
    <property type="match status" value="1"/>
</dbReference>
<dbReference type="GO" id="GO:0016616">
    <property type="term" value="F:oxidoreductase activity, acting on the CH-OH group of donors, NAD or NADP as acceptor"/>
    <property type="evidence" value="ECO:0007669"/>
    <property type="project" value="UniProtKB-ARBA"/>
</dbReference>
<dbReference type="Gene3D" id="3.40.50.720">
    <property type="entry name" value="NAD(P)-binding Rossmann-like Domain"/>
    <property type="match status" value="1"/>
</dbReference>
<dbReference type="Pfam" id="PF00106">
    <property type="entry name" value="adh_short"/>
    <property type="match status" value="1"/>
</dbReference>
<dbReference type="SUPFAM" id="SSF51735">
    <property type="entry name" value="NAD(P)-binding Rossmann-fold domains"/>
    <property type="match status" value="1"/>
</dbReference>
<accession>A0A7F5RNS2</accession>
<dbReference type="AlphaFoldDB" id="A0A7F5RNS2"/>
<dbReference type="OrthoDB" id="1933717at2759"/>
<evidence type="ECO:0000256" key="3">
    <source>
        <dbReference type="RuleBase" id="RU000363"/>
    </source>
</evidence>
<name>A0A7F5RNS2_AGRPL</name>
<dbReference type="FunCoup" id="A0A7F5RNS2">
    <property type="interactions" value="196"/>
</dbReference>
<dbReference type="Proteomes" id="UP000192223">
    <property type="component" value="Unplaced"/>
</dbReference>
<keyword evidence="2" id="KW-0560">Oxidoreductase</keyword>
<gene>
    <name evidence="5" type="primary">LOC108737143</name>
</gene>
<dbReference type="InterPro" id="IPR002347">
    <property type="entry name" value="SDR_fam"/>
</dbReference>
<proteinExistence type="inferred from homology"/>
<evidence type="ECO:0000256" key="1">
    <source>
        <dbReference type="ARBA" id="ARBA00006484"/>
    </source>
</evidence>
<dbReference type="PANTHER" id="PTHR43115:SF4">
    <property type="entry name" value="DEHYDROGENASE_REDUCTASE SDR FAMILY MEMBER 11"/>
    <property type="match status" value="1"/>
</dbReference>
<reference evidence="5" key="1">
    <citation type="submission" date="2025-08" db="UniProtKB">
        <authorList>
            <consortium name="RefSeq"/>
        </authorList>
    </citation>
    <scope>IDENTIFICATION</scope>
    <source>
        <tissue evidence="5">Entire body</tissue>
    </source>
</reference>
<dbReference type="InParanoid" id="A0A7F5RNS2"/>
<evidence type="ECO:0000313" key="4">
    <source>
        <dbReference type="Proteomes" id="UP000192223"/>
    </source>
</evidence>
<dbReference type="InterPro" id="IPR020904">
    <property type="entry name" value="Sc_DH/Rdtase_CS"/>
</dbReference>
<comment type="similarity">
    <text evidence="1 3">Belongs to the short-chain dehydrogenases/reductases (SDR) family.</text>
</comment>
<dbReference type="PRINTS" id="PR00081">
    <property type="entry name" value="GDHRDH"/>
</dbReference>